<evidence type="ECO:0000313" key="2">
    <source>
        <dbReference type="Proteomes" id="UP001589645"/>
    </source>
</evidence>
<dbReference type="PANTHER" id="PTHR35145:SF1">
    <property type="entry name" value="CYTOPLASMIC PROTEIN"/>
    <property type="match status" value="1"/>
</dbReference>
<dbReference type="PANTHER" id="PTHR35145">
    <property type="entry name" value="CYTOPLASMIC PROTEIN-RELATED"/>
    <property type="match status" value="1"/>
</dbReference>
<evidence type="ECO:0000313" key="1">
    <source>
        <dbReference type="EMBL" id="MFB9136642.1"/>
    </source>
</evidence>
<dbReference type="InterPro" id="IPR038056">
    <property type="entry name" value="YjbR-like_sf"/>
</dbReference>
<reference evidence="1 2" key="1">
    <citation type="submission" date="2024-09" db="EMBL/GenBank/DDBJ databases">
        <authorList>
            <person name="Sun Q."/>
            <person name="Mori K."/>
        </authorList>
    </citation>
    <scope>NUCLEOTIDE SEQUENCE [LARGE SCALE GENOMIC DNA]</scope>
    <source>
        <strain evidence="1 2">CECT 8064</strain>
    </source>
</reference>
<gene>
    <name evidence="1" type="ORF">ACFFUV_16870</name>
</gene>
<dbReference type="Proteomes" id="UP001589645">
    <property type="component" value="Unassembled WGS sequence"/>
</dbReference>
<dbReference type="Pfam" id="PF04237">
    <property type="entry name" value="YjbR"/>
    <property type="match status" value="1"/>
</dbReference>
<sequence>MRHDELRLFLDQMLGAEAGEPFGPEATVYKVRAKMFALLSRRHGRDYVTLKAQPHDGEVLTEQFTDITPGYHMNKRHWITIYYNGDVEDSLIQDLCEQSYKLVVSQLTKTEQRALGLIQ</sequence>
<dbReference type="RefSeq" id="WP_390194944.1">
    <property type="nucleotide sequence ID" value="NZ_JBHMEP010000006.1"/>
</dbReference>
<dbReference type="GO" id="GO:0003677">
    <property type="term" value="F:DNA binding"/>
    <property type="evidence" value="ECO:0007669"/>
    <property type="project" value="UniProtKB-KW"/>
</dbReference>
<dbReference type="SUPFAM" id="SSF142906">
    <property type="entry name" value="YjbR-like"/>
    <property type="match status" value="1"/>
</dbReference>
<comment type="caution">
    <text evidence="1">The sequence shown here is derived from an EMBL/GenBank/DDBJ whole genome shotgun (WGS) entry which is preliminary data.</text>
</comment>
<dbReference type="InterPro" id="IPR007351">
    <property type="entry name" value="YjbR"/>
</dbReference>
<name>A0ABV5HQW1_9VIBR</name>
<dbReference type="EMBL" id="JBHMEP010000006">
    <property type="protein sequence ID" value="MFB9136642.1"/>
    <property type="molecule type" value="Genomic_DNA"/>
</dbReference>
<protein>
    <submittedName>
        <fullName evidence="1">MmcQ/YjbR family DNA-binding protein</fullName>
    </submittedName>
</protein>
<dbReference type="InterPro" id="IPR058532">
    <property type="entry name" value="YjbR/MT2646/Rv2570-like"/>
</dbReference>
<keyword evidence="1" id="KW-0238">DNA-binding</keyword>
<keyword evidence="2" id="KW-1185">Reference proteome</keyword>
<proteinExistence type="predicted"/>
<accession>A0ABV5HQW1</accession>
<dbReference type="Gene3D" id="3.90.1150.30">
    <property type="match status" value="1"/>
</dbReference>
<organism evidence="1 2">
    <name type="scientific">Vibrio olivae</name>
    <dbReference type="NCBI Taxonomy" id="1243002"/>
    <lineage>
        <taxon>Bacteria</taxon>
        <taxon>Pseudomonadati</taxon>
        <taxon>Pseudomonadota</taxon>
        <taxon>Gammaproteobacteria</taxon>
        <taxon>Vibrionales</taxon>
        <taxon>Vibrionaceae</taxon>
        <taxon>Vibrio</taxon>
    </lineage>
</organism>